<feature type="signal peptide" evidence="2">
    <location>
        <begin position="1"/>
        <end position="25"/>
    </location>
</feature>
<feature type="transmembrane region" description="Helical" evidence="1">
    <location>
        <begin position="308"/>
        <end position="330"/>
    </location>
</feature>
<feature type="chain" id="PRO_5043768210" evidence="2">
    <location>
        <begin position="26"/>
        <end position="336"/>
    </location>
</feature>
<accession>A0AAW8R6Y6</accession>
<name>A0AAW8R6Y6_CARDV</name>
<evidence type="ECO:0000313" key="5">
    <source>
        <dbReference type="EMBL" id="MDT1973073.1"/>
    </source>
</evidence>
<feature type="domain" description="WxL Interacting Protein host binding" evidence="4">
    <location>
        <begin position="160"/>
        <end position="297"/>
    </location>
</feature>
<sequence length="336" mass="38283">MKKQLSLMLVAIPLFLGLSFITADAADMNYSVTAKIPENQIDKKLTYFDLKMTPGQQQTISLVATNSSDEPIMLTITPHTATTNKNGVIDYSQQLEKKDSSLIYDFSEYISGETKIALQPKEIKEVNYQITMPNESFNGILLGGFYIKKEMTTKDEEQEKAVQIRNEYSYVIGVKLSESEGIVTPKLKLNQVKPTLQNYRTAISANIQNTEPTIISGLEVDAKVYQKNSKKVLHHTEKSQMAMAPNSNFDFNISWDNQELKPGKYYLTLEAKDKTAKHWKFEKEFEIKKEESNHMNQKAVEIESNNTIWYSMMLAIAIVVIVILVLLLVMKKKKTK</sequence>
<keyword evidence="1" id="KW-0812">Transmembrane</keyword>
<organism evidence="5 6">
    <name type="scientific">Carnobacterium divergens</name>
    <name type="common">Lactobacillus divergens</name>
    <dbReference type="NCBI Taxonomy" id="2748"/>
    <lineage>
        <taxon>Bacteria</taxon>
        <taxon>Bacillati</taxon>
        <taxon>Bacillota</taxon>
        <taxon>Bacilli</taxon>
        <taxon>Lactobacillales</taxon>
        <taxon>Carnobacteriaceae</taxon>
        <taxon>Carnobacterium</taxon>
    </lineage>
</organism>
<evidence type="ECO:0000256" key="2">
    <source>
        <dbReference type="SAM" id="SignalP"/>
    </source>
</evidence>
<comment type="caution">
    <text evidence="5">The sequence shown here is derived from an EMBL/GenBank/DDBJ whole genome shotgun (WGS) entry which is preliminary data.</text>
</comment>
<keyword evidence="1" id="KW-1133">Transmembrane helix</keyword>
<gene>
    <name evidence="5" type="ORF">MX635_01530</name>
</gene>
<dbReference type="RefSeq" id="WP_311779834.1">
    <property type="nucleotide sequence ID" value="NZ_JALRMR010000001.1"/>
</dbReference>
<dbReference type="InterPro" id="IPR021759">
    <property type="entry name" value="WxLIP_HBD"/>
</dbReference>
<reference evidence="5" key="1">
    <citation type="submission" date="2022-04" db="EMBL/GenBank/DDBJ databases">
        <title>Draft genome sequences of lactic acid bacteria (LAB) strains involved in meat spoilage.</title>
        <authorList>
            <person name="Palevich N."/>
        </authorList>
    </citation>
    <scope>NUCLEOTIDE SEQUENCE</scope>
    <source>
        <strain evidence="5">9-14</strain>
    </source>
</reference>
<keyword evidence="2" id="KW-0732">Signal</keyword>
<evidence type="ECO:0000259" key="4">
    <source>
        <dbReference type="Pfam" id="PF11797"/>
    </source>
</evidence>
<keyword evidence="1" id="KW-0472">Membrane</keyword>
<protein>
    <submittedName>
        <fullName evidence="5">DUF916 and DUF3324 domain-containing protein</fullName>
    </submittedName>
</protein>
<evidence type="ECO:0000256" key="1">
    <source>
        <dbReference type="SAM" id="Phobius"/>
    </source>
</evidence>
<evidence type="ECO:0000259" key="3">
    <source>
        <dbReference type="Pfam" id="PF06030"/>
    </source>
</evidence>
<dbReference type="EMBL" id="JALRMR010000001">
    <property type="protein sequence ID" value="MDT1973073.1"/>
    <property type="molecule type" value="Genomic_DNA"/>
</dbReference>
<dbReference type="AlphaFoldDB" id="A0AAW8R6Y6"/>
<dbReference type="Pfam" id="PF06030">
    <property type="entry name" value="WxLIP_PGBD"/>
    <property type="match status" value="1"/>
</dbReference>
<proteinExistence type="predicted"/>
<dbReference type="Proteomes" id="UP001249945">
    <property type="component" value="Unassembled WGS sequence"/>
</dbReference>
<evidence type="ECO:0000313" key="6">
    <source>
        <dbReference type="Proteomes" id="UP001249945"/>
    </source>
</evidence>
<dbReference type="InterPro" id="IPR010317">
    <property type="entry name" value="WxLIP_PGBD"/>
</dbReference>
<dbReference type="Pfam" id="PF11797">
    <property type="entry name" value="WxLIP_HBD"/>
    <property type="match status" value="1"/>
</dbReference>
<feature type="domain" description="WxL Interacting Protein peptidoglycan binding" evidence="3">
    <location>
        <begin position="30"/>
        <end position="149"/>
    </location>
</feature>